<reference evidence="2 3" key="1">
    <citation type="submission" date="2021-07" db="EMBL/GenBank/DDBJ databases">
        <authorList>
            <person name="Palmer J.M."/>
        </authorList>
    </citation>
    <scope>NUCLEOTIDE SEQUENCE [LARGE SCALE GENOMIC DNA]</scope>
    <source>
        <strain evidence="2 3">AT_MEX2019</strain>
        <tissue evidence="2">Muscle</tissue>
    </source>
</reference>
<proteinExistence type="predicted"/>
<evidence type="ECO:0000256" key="1">
    <source>
        <dbReference type="SAM" id="MobiDB-lite"/>
    </source>
</evidence>
<protein>
    <submittedName>
        <fullName evidence="2">Uncharacterized protein</fullName>
    </submittedName>
</protein>
<comment type="caution">
    <text evidence="2">The sequence shown here is derived from an EMBL/GenBank/DDBJ whole genome shotgun (WGS) entry which is preliminary data.</text>
</comment>
<name>A0ABU7BC20_9TELE</name>
<accession>A0ABU7BC20</accession>
<gene>
    <name evidence="2" type="ORF">ATANTOWER_032160</name>
</gene>
<keyword evidence="3" id="KW-1185">Reference proteome</keyword>
<evidence type="ECO:0000313" key="2">
    <source>
        <dbReference type="EMBL" id="MED6247150.1"/>
    </source>
</evidence>
<feature type="region of interest" description="Disordered" evidence="1">
    <location>
        <begin position="1"/>
        <end position="23"/>
    </location>
</feature>
<evidence type="ECO:0000313" key="3">
    <source>
        <dbReference type="Proteomes" id="UP001345963"/>
    </source>
</evidence>
<dbReference type="Proteomes" id="UP001345963">
    <property type="component" value="Unassembled WGS sequence"/>
</dbReference>
<feature type="compositionally biased region" description="Polar residues" evidence="1">
    <location>
        <begin position="10"/>
        <end position="23"/>
    </location>
</feature>
<dbReference type="EMBL" id="JAHUTI010048660">
    <property type="protein sequence ID" value="MED6247150.1"/>
    <property type="molecule type" value="Genomic_DNA"/>
</dbReference>
<organism evidence="2 3">
    <name type="scientific">Ataeniobius toweri</name>
    <dbReference type="NCBI Taxonomy" id="208326"/>
    <lineage>
        <taxon>Eukaryota</taxon>
        <taxon>Metazoa</taxon>
        <taxon>Chordata</taxon>
        <taxon>Craniata</taxon>
        <taxon>Vertebrata</taxon>
        <taxon>Euteleostomi</taxon>
        <taxon>Actinopterygii</taxon>
        <taxon>Neopterygii</taxon>
        <taxon>Teleostei</taxon>
        <taxon>Neoteleostei</taxon>
        <taxon>Acanthomorphata</taxon>
        <taxon>Ovalentaria</taxon>
        <taxon>Atherinomorphae</taxon>
        <taxon>Cyprinodontiformes</taxon>
        <taxon>Goodeidae</taxon>
        <taxon>Ataeniobius</taxon>
    </lineage>
</organism>
<sequence length="70" mass="7748">MRQSRDNRRGQTSSAPTGPSNRRSICSVVSLEILTPLLDPIKGSSKLLRGFTKSSENRTTHHLDQSVDLL</sequence>